<sequence>RFQVFRQSRVEQTQLVQNPKNKRTYSFHWQPVPNIKTITRKVKEAHLGSSFYFQTKKSNHPPTESYHEVKQKILQLYPELAEVPFILAKMDMASKLYHITPPPQTAKDIKKYVLPKGGGHRSKIYIITK</sequence>
<reference evidence="1 2" key="1">
    <citation type="submission" date="2024-05" db="EMBL/GenBank/DDBJ databases">
        <authorList>
            <person name="Wallberg A."/>
        </authorList>
    </citation>
    <scope>NUCLEOTIDE SEQUENCE [LARGE SCALE GENOMIC DNA]</scope>
</reference>
<evidence type="ECO:0000313" key="1">
    <source>
        <dbReference type="EMBL" id="CAL4079517.1"/>
    </source>
</evidence>
<comment type="caution">
    <text evidence="1">The sequence shown here is derived from an EMBL/GenBank/DDBJ whole genome shotgun (WGS) entry which is preliminary data.</text>
</comment>
<organism evidence="1 2">
    <name type="scientific">Meganyctiphanes norvegica</name>
    <name type="common">Northern krill</name>
    <name type="synonym">Thysanopoda norvegica</name>
    <dbReference type="NCBI Taxonomy" id="48144"/>
    <lineage>
        <taxon>Eukaryota</taxon>
        <taxon>Metazoa</taxon>
        <taxon>Ecdysozoa</taxon>
        <taxon>Arthropoda</taxon>
        <taxon>Crustacea</taxon>
        <taxon>Multicrustacea</taxon>
        <taxon>Malacostraca</taxon>
        <taxon>Eumalacostraca</taxon>
        <taxon>Eucarida</taxon>
        <taxon>Euphausiacea</taxon>
        <taxon>Euphausiidae</taxon>
        <taxon>Meganyctiphanes</taxon>
    </lineage>
</organism>
<name>A0AAV2QDW5_MEGNR</name>
<accession>A0AAV2QDW5</accession>
<dbReference type="Proteomes" id="UP001497623">
    <property type="component" value="Unassembled WGS sequence"/>
</dbReference>
<feature type="non-terminal residue" evidence="1">
    <location>
        <position position="1"/>
    </location>
</feature>
<dbReference type="EMBL" id="CAXKWB010005711">
    <property type="protein sequence ID" value="CAL4079517.1"/>
    <property type="molecule type" value="Genomic_DNA"/>
</dbReference>
<proteinExistence type="predicted"/>
<protein>
    <submittedName>
        <fullName evidence="1">Uncharacterized protein</fullName>
    </submittedName>
</protein>
<feature type="non-terminal residue" evidence="1">
    <location>
        <position position="129"/>
    </location>
</feature>
<dbReference type="AlphaFoldDB" id="A0AAV2QDW5"/>
<evidence type="ECO:0000313" key="2">
    <source>
        <dbReference type="Proteomes" id="UP001497623"/>
    </source>
</evidence>
<gene>
    <name evidence="1" type="ORF">MNOR_LOCUS11041</name>
</gene>
<keyword evidence="2" id="KW-1185">Reference proteome</keyword>